<dbReference type="Pfam" id="PF23295">
    <property type="entry name" value="Arm_4"/>
    <property type="match status" value="1"/>
</dbReference>
<feature type="domain" description="BEACH-type PH" evidence="11">
    <location>
        <begin position="2469"/>
        <end position="2603"/>
    </location>
</feature>
<feature type="repeat" description="WD" evidence="7">
    <location>
        <begin position="3075"/>
        <end position="3116"/>
    </location>
</feature>
<dbReference type="FunFam" id="1.10.1540.10:FF:000002">
    <property type="entry name" value="WD repeat and FYVE domain containing 3"/>
    <property type="match status" value="1"/>
</dbReference>
<dbReference type="InterPro" id="IPR000306">
    <property type="entry name" value="Znf_FYVE"/>
</dbReference>
<dbReference type="SUPFAM" id="SSF48371">
    <property type="entry name" value="ARM repeat"/>
    <property type="match status" value="2"/>
</dbReference>
<dbReference type="Gene3D" id="1.10.1540.10">
    <property type="entry name" value="BEACH domain"/>
    <property type="match status" value="1"/>
</dbReference>
<evidence type="ECO:0000313" key="13">
    <source>
        <dbReference type="Proteomes" id="UP000789572"/>
    </source>
</evidence>
<dbReference type="InterPro" id="IPR001680">
    <property type="entry name" value="WD40_rpt"/>
</dbReference>
<feature type="region of interest" description="Disordered" evidence="8">
    <location>
        <begin position="1962"/>
        <end position="1982"/>
    </location>
</feature>
<dbReference type="CDD" id="cd06071">
    <property type="entry name" value="Beach"/>
    <property type="match status" value="1"/>
</dbReference>
<dbReference type="Pfam" id="PF00400">
    <property type="entry name" value="WD40"/>
    <property type="match status" value="2"/>
</dbReference>
<keyword evidence="13" id="KW-1185">Reference proteome</keyword>
<dbReference type="InterPro" id="IPR031570">
    <property type="entry name" value="NBEA/BDCP_DUF4704"/>
</dbReference>
<sequence>MWSKFVGQLRNSNGQPPLAGFFGASPPVSPQINSPDKPFVRRRSMLNSPKSPRVTEAKRRSSILFGQRRELFIDCMKKFCDIYVEYPEIVGESLENVTTFTDIVSKHLASTIKSIVIPGSQAETNKAIMRMFASKQQLFYPLMALNLLCNGPNYLLETMKENELPAILIRTYSSFTTLPSHPSWNLIELYRGGTERAIQGVAPAGVVADILTDILVHFVTKSSVLKYYMEKDILFLLVKMILDAEDDPLKNKEDYFWQDKALEILTELFSSDAVNGALVTYFERKDIIAKLIGVVRDGIDRDRTQCIASQKQLLAASLLIESIQGTVEASTIFLDKFVELNGYDLFYQLLILPPYEGKSLAVKGAFIGFVEDLVFAGVDDSSLMVSTTSPYQHDDFTLPESQQDNGTLVRNATAMQILTSIVLYPENIPQSFNRKGLVDTSYALPDSYRMKAVTAVAEVLKSNPLNFFLTESLNFLPTFIEQLDRFSSDLQAAIVDLLIYVMVELNYVPFRELIVLSLHFQGHSSKDTTATVCHAVISLLRTSHKFQDMFREIGLLNMLCNLIQELAVTLKDKFGDTHFQRRISISNISDITSNQKEIDKRNSRFSPDVVDNFQLISECLVDLLRGNKTNISLFGTTYKGNLFDLLHYDETRAGALATFEVLVVDGHRLSTAETSTSQLTSRSSVSSTSAVEHSFQFGRLIEIVQTLNRFDLNMKIHILLSMKRILVACPAMKDVFRDAGGFVCLVSLLVSLEDVYDQLAKQKSDTKDTKGNNVSIEEELPTKQQTVDTLRAIFVVFAEALSGHEYNRRFFCESIGFKSVEDAIRLTNILGPQGSAENLFGILFGFAIENESLSNIFIERTPIDDRPPEHKNRDDPHDSRIIEAFGNITDEIQNPEVIPTILRLQTFVRYNEQLTHNIYEALLALAFANRRNQVSMNQCGVLEMVLRRLFYTSETVNEGGREVVFEPNAKERLMLTRLAQRLVEMGVSTTEIRFLFEQLENGQQKSEKIFVDVDGSPMSLMDMVLYGVQRSRWPRFVQFDMNPVGFSCLEMSRLTDRQFPPSSGGYCFMTWLDIENFDPLINLIILGLSDDEKKCYLHVFIDTQTKKLTVQTSPKHAIRLEGFEFRSGCWYHIALVHHRPRLASTSTLSLYVDGKFIEAVRCPYLGQPAPNKAIRTFLGTPPDVARQLGKTNFTLAWDMGPTYLFEEDVDGDVISVFYHLGPRYTANFQASLGQFQTYQTSTLLNMRIDALSHKRKDTGTELDNLAMVNAIRGNNSQTLPEEKIVFAFSAGNILVSGQNLGITGAGLSESTIQTLTIGSVNRKLIINAAVPKIERALRVGHGTAYLKGDPIIATPHGMDDSVWKIGGSAVVLRLIERAETTKELYKAVCILIELIRFSWRNSEDMERIHGYEILAYLLRQKQELLTLELLNVLLVFVGLNPVNPADSVIINPLAYRYLMLDFELWKNADEIVQKAHLQQFATFIELSQHHQFNAKRLNKMHVVKKMLVALKINVYSNELLNEFISILKIVIKHNFTTEVVRSIATFLVSSLNRPSPTRRNTRRDPLIKRSATVSVHKANNTSKALPKTIITNVKTLEVEAPARKVGNLLMEMLADIICDKLNPFFANKFSVTITNKWPLLFFDEASNPFWVVCAARILARLFYTQGPSYISKFRTSSDGFVVMQKLLPKWWYLTQLQQALFAMLFGIDICDIPMEAPFDLFTLLTQFGPKANRSGGQTVIVCPDMMPIILLIMKEGVNTVVRLSQEAEKDLNARGRTRDDTAIQKDKREEKMRKRQSRSLTREFEAVMGKMSGFLAAEREREAGKESLSKLSHVEQTLVHFLADMNSNWHEFSEFCSRNETLDGLIDILFPIVCASEELPIESELFSKDTALSFGVDVSLESSNIYSLIPILSNIGQQNIQTNNDESGEEMTTFSSGTQLLVTAEPINVDSLGIPLSTSPITSDVEEVSKPQPRRKSTRDSIKKESDYTALKNATVEGLLEFVVSICVNSIVDVKAKSLSALETVFKSFPPANLDNQIHFASYVFNHVIGSLKSTLQLDRNLLLDSRVVTNTAKFIHLAVDAIYQGWFVNGRNQILDFITVVLENIQRLDDASGRVRVNDTTITAIYRSLNRVVLFRMAGIDNVSGDSTHINDLLEKIMYHQKVIFSHHNTDIDFLKSICYHLYKCLLHEDQNVKRTSMSVWKLLMLQKPVEMSGILKTRIKGIEYKELVEGFAKLLETKELNSFLEWIGTRREQLDALFLDNIYKTWENIIMSEVKTGRDMIKNAHTKRMTKLKRLYRKSSSEQDFFNQYRIKTNQWAKNIQELETSRYYKNLQDHVDHDNYVRAEWSKTSADLFRERALWGPKTDEGNVRWRLDFTEGKCRMRKKLETNDEIQIYSYRPKSSKNADDANNSKPSTVTTINTSKVTRFSKKQTLDVPLSHSKRGKVPLERKMTLTPRPSDLENTPAQQSNADESDIFNISRIMGLDACEGLLLLCKQNLYLMDNYFQRSDGEIVDVWDAPTEERDQYLQMIASHASYGNQPGNGPKKDKHQSRRWTFEDIKEVHKRKFLFRDVALEIFFNDGRNYLITFNLKERDVAYSKLVARATFSISATESVMGTTSIDAKTPVSPLQIGPTTGLMSIFPNFFANSSLTELTQRWERREISNFQYLMHLNTLAGRSYNDLTQYPVFPWILADYTSEELDLTKPETFRDFSKPMGAQTPERQKEFQIRYRSWDPTINGTTPAFHYGTHYSSAMIVCSYLIRLEPFTQQYLKLQGGHFDHADRLFHSIGKAWLSASRENMSDVRELIPEFFYLPEFLENTNKFNFGVKQASGEVIDSVILPPWAKGDPRVFIHKHREALECDYISAHLNEWIDLAFGYKQQGQAAIDAVNVFHHLSYDGAVDLDSITDPVERSASTGIIHNFGQTPRQLFTKPHPPRLPATSDSASGNGLYSFYEHVDKLIQSITPVQDIRLQVHDIRLSNDRLVSVSTQKILVPPNYNYYVEWGYADNSLRLHQTDTKRMVGLYENLHLETISCASFADGQTFVTGGTDAVVCIWRFNWQSKTARLHFLECLRGHSAKVNCFATSRSYSIIVSGSDDKSCIIWDLNRMKYVRQLKGHETGIQYIAINDTTGDIATCSGSTIRIWGINGDLIVTKSISSVSGPITCCTFYEGKSNEWFIHDMILTGHKKGIIKVWHRRLEEKIENDKKVWRWDLTPRHHLQHESRLGIIQPGDVTVLHASGGCSNGKVFAWVLPDVKSDGHWMSDSTSDNCLKCGMKFAVLERKLHCKACGGIFCSACTFNAIDKNSRYCEYCCQKLGIQYTL</sequence>
<dbReference type="PROSITE" id="PS00678">
    <property type="entry name" value="WD_REPEATS_1"/>
    <property type="match status" value="1"/>
</dbReference>
<dbReference type="PANTHER" id="PTHR46108:SF4">
    <property type="entry name" value="BLUE CHEESE"/>
    <property type="match status" value="1"/>
</dbReference>
<evidence type="ECO:0000259" key="9">
    <source>
        <dbReference type="PROSITE" id="PS50178"/>
    </source>
</evidence>
<dbReference type="InterPro" id="IPR036372">
    <property type="entry name" value="BEACH_dom_sf"/>
</dbReference>
<dbReference type="InterPro" id="IPR056252">
    <property type="entry name" value="Alfy-like_Arm-like"/>
</dbReference>
<dbReference type="InterPro" id="IPR051944">
    <property type="entry name" value="BEACH_domain_protein"/>
</dbReference>
<feature type="region of interest" description="Disordered" evidence="8">
    <location>
        <begin position="2399"/>
        <end position="2422"/>
    </location>
</feature>
<evidence type="ECO:0000256" key="2">
    <source>
        <dbReference type="ARBA" id="ARBA00022723"/>
    </source>
</evidence>
<dbReference type="InterPro" id="IPR011993">
    <property type="entry name" value="PH-like_dom_sf"/>
</dbReference>
<accession>A0A9N8WCT6</accession>
<keyword evidence="1 7" id="KW-0853">WD repeat</keyword>
<dbReference type="InterPro" id="IPR000409">
    <property type="entry name" value="BEACH_dom"/>
</dbReference>
<dbReference type="Proteomes" id="UP000789572">
    <property type="component" value="Unassembled WGS sequence"/>
</dbReference>
<dbReference type="PROSITE" id="PS50082">
    <property type="entry name" value="WD_REPEATS_2"/>
    <property type="match status" value="1"/>
</dbReference>
<evidence type="ECO:0000256" key="3">
    <source>
        <dbReference type="ARBA" id="ARBA00022737"/>
    </source>
</evidence>
<proteinExistence type="predicted"/>
<dbReference type="InterPro" id="IPR013083">
    <property type="entry name" value="Znf_RING/FYVE/PHD"/>
</dbReference>
<dbReference type="Pfam" id="PF15787">
    <property type="entry name" value="DUF4704"/>
    <property type="match status" value="1"/>
</dbReference>
<dbReference type="Pfam" id="PF02138">
    <property type="entry name" value="Beach"/>
    <property type="match status" value="1"/>
</dbReference>
<evidence type="ECO:0000259" key="10">
    <source>
        <dbReference type="PROSITE" id="PS50197"/>
    </source>
</evidence>
<gene>
    <name evidence="12" type="ORF">POCULU_LOCUS1647</name>
</gene>
<feature type="region of interest" description="Disordered" evidence="8">
    <location>
        <begin position="23"/>
        <end position="58"/>
    </location>
</feature>
<dbReference type="SUPFAM" id="SSF57903">
    <property type="entry name" value="FYVE/PHD zinc finger"/>
    <property type="match status" value="1"/>
</dbReference>
<evidence type="ECO:0000256" key="7">
    <source>
        <dbReference type="PROSITE-ProRule" id="PRU00221"/>
    </source>
</evidence>
<comment type="caution">
    <text evidence="12">The sequence shown here is derived from an EMBL/GenBank/DDBJ whole genome shotgun (WGS) entry which is preliminary data.</text>
</comment>
<keyword evidence="3" id="KW-0677">Repeat</keyword>
<dbReference type="PROSITE" id="PS50178">
    <property type="entry name" value="ZF_FYVE"/>
    <property type="match status" value="1"/>
</dbReference>
<dbReference type="SMART" id="SM00064">
    <property type="entry name" value="FYVE"/>
    <property type="match status" value="1"/>
</dbReference>
<feature type="domain" description="BEACH" evidence="10">
    <location>
        <begin position="2644"/>
        <end position="2939"/>
    </location>
</feature>
<evidence type="ECO:0000256" key="5">
    <source>
        <dbReference type="ARBA" id="ARBA00022833"/>
    </source>
</evidence>
<keyword evidence="4 6" id="KW-0863">Zinc-finger</keyword>
<dbReference type="GO" id="GO:0008270">
    <property type="term" value="F:zinc ion binding"/>
    <property type="evidence" value="ECO:0007669"/>
    <property type="project" value="UniProtKB-KW"/>
</dbReference>
<name>A0A9N8WCT6_9GLOM</name>
<dbReference type="Gene3D" id="3.30.40.10">
    <property type="entry name" value="Zinc/RING finger domain, C3HC4 (zinc finger)"/>
    <property type="match status" value="1"/>
</dbReference>
<dbReference type="SUPFAM" id="SSF50978">
    <property type="entry name" value="WD40 repeat-like"/>
    <property type="match status" value="1"/>
</dbReference>
<dbReference type="Pfam" id="PF14844">
    <property type="entry name" value="PH_BEACH"/>
    <property type="match status" value="1"/>
</dbReference>
<dbReference type="InterPro" id="IPR011011">
    <property type="entry name" value="Znf_FYVE_PHD"/>
</dbReference>
<feature type="domain" description="FYVE-type" evidence="9">
    <location>
        <begin position="3267"/>
        <end position="3320"/>
    </location>
</feature>
<feature type="compositionally biased region" description="Polar residues" evidence="8">
    <location>
        <begin position="2409"/>
        <end position="2422"/>
    </location>
</feature>
<dbReference type="InterPro" id="IPR016024">
    <property type="entry name" value="ARM-type_fold"/>
</dbReference>
<dbReference type="InterPro" id="IPR023362">
    <property type="entry name" value="PH-BEACH_dom"/>
</dbReference>
<dbReference type="InterPro" id="IPR015943">
    <property type="entry name" value="WD40/YVTN_repeat-like_dom_sf"/>
</dbReference>
<dbReference type="InterPro" id="IPR011989">
    <property type="entry name" value="ARM-like"/>
</dbReference>
<dbReference type="CDD" id="cd01201">
    <property type="entry name" value="PH_BEACH"/>
    <property type="match status" value="1"/>
</dbReference>
<keyword evidence="5" id="KW-0862">Zinc</keyword>
<evidence type="ECO:0000256" key="6">
    <source>
        <dbReference type="PROSITE-ProRule" id="PRU00091"/>
    </source>
</evidence>
<organism evidence="12 13">
    <name type="scientific">Paraglomus occultum</name>
    <dbReference type="NCBI Taxonomy" id="144539"/>
    <lineage>
        <taxon>Eukaryota</taxon>
        <taxon>Fungi</taxon>
        <taxon>Fungi incertae sedis</taxon>
        <taxon>Mucoromycota</taxon>
        <taxon>Glomeromycotina</taxon>
        <taxon>Glomeromycetes</taxon>
        <taxon>Paraglomerales</taxon>
        <taxon>Paraglomeraceae</taxon>
        <taxon>Paraglomus</taxon>
    </lineage>
</organism>
<dbReference type="Gene3D" id="2.130.10.10">
    <property type="entry name" value="YVTN repeat-like/Quinoprotein amine dehydrogenase"/>
    <property type="match status" value="1"/>
</dbReference>
<dbReference type="InterPro" id="IPR036322">
    <property type="entry name" value="WD40_repeat_dom_sf"/>
</dbReference>
<dbReference type="Gene3D" id="2.30.29.30">
    <property type="entry name" value="Pleckstrin-homology domain (PH domain)/Phosphotyrosine-binding domain (PTB)"/>
    <property type="match status" value="1"/>
</dbReference>
<dbReference type="PROSITE" id="PS50197">
    <property type="entry name" value="BEACH"/>
    <property type="match status" value="1"/>
</dbReference>
<dbReference type="Gene3D" id="1.25.10.10">
    <property type="entry name" value="Leucine-rich Repeat Variant"/>
    <property type="match status" value="1"/>
</dbReference>
<dbReference type="SMART" id="SM00320">
    <property type="entry name" value="WD40"/>
    <property type="match status" value="4"/>
</dbReference>
<dbReference type="OrthoDB" id="26681at2759"/>
<feature type="region of interest" description="Disordered" evidence="8">
    <location>
        <begin position="1772"/>
        <end position="1799"/>
    </location>
</feature>
<feature type="compositionally biased region" description="Basic and acidic residues" evidence="8">
    <location>
        <begin position="1772"/>
        <end position="1792"/>
    </location>
</feature>
<dbReference type="InterPro" id="IPR019775">
    <property type="entry name" value="WD40_repeat_CS"/>
</dbReference>
<dbReference type="PROSITE" id="PS50294">
    <property type="entry name" value="WD_REPEATS_REGION"/>
    <property type="match status" value="1"/>
</dbReference>
<evidence type="ECO:0000259" key="11">
    <source>
        <dbReference type="PROSITE" id="PS51783"/>
    </source>
</evidence>
<evidence type="ECO:0000256" key="4">
    <source>
        <dbReference type="ARBA" id="ARBA00022771"/>
    </source>
</evidence>
<dbReference type="SUPFAM" id="SSF49899">
    <property type="entry name" value="Concanavalin A-like lectins/glucanases"/>
    <property type="match status" value="1"/>
</dbReference>
<evidence type="ECO:0000256" key="8">
    <source>
        <dbReference type="SAM" id="MobiDB-lite"/>
    </source>
</evidence>
<keyword evidence="2" id="KW-0479">Metal-binding</keyword>
<evidence type="ECO:0000256" key="1">
    <source>
        <dbReference type="ARBA" id="ARBA00022574"/>
    </source>
</evidence>
<dbReference type="InterPro" id="IPR013320">
    <property type="entry name" value="ConA-like_dom_sf"/>
</dbReference>
<evidence type="ECO:0000313" key="12">
    <source>
        <dbReference type="EMBL" id="CAG8482870.1"/>
    </source>
</evidence>
<dbReference type="PROSITE" id="PS51783">
    <property type="entry name" value="PH_BEACH"/>
    <property type="match status" value="1"/>
</dbReference>
<protein>
    <submittedName>
        <fullName evidence="12">112_t:CDS:1</fullName>
    </submittedName>
</protein>
<reference evidence="12" key="1">
    <citation type="submission" date="2021-06" db="EMBL/GenBank/DDBJ databases">
        <authorList>
            <person name="Kallberg Y."/>
            <person name="Tangrot J."/>
            <person name="Rosling A."/>
        </authorList>
    </citation>
    <scope>NUCLEOTIDE SEQUENCE</scope>
    <source>
        <strain evidence="12">IA702</strain>
    </source>
</reference>
<dbReference type="SUPFAM" id="SSF81837">
    <property type="entry name" value="BEACH domain"/>
    <property type="match status" value="1"/>
</dbReference>
<feature type="region of interest" description="Disordered" evidence="8">
    <location>
        <begin position="2437"/>
        <end position="2470"/>
    </location>
</feature>
<dbReference type="InterPro" id="IPR017455">
    <property type="entry name" value="Znf_FYVE-rel"/>
</dbReference>
<dbReference type="PANTHER" id="PTHR46108">
    <property type="entry name" value="BLUE CHEESE"/>
    <property type="match status" value="1"/>
</dbReference>
<dbReference type="SUPFAM" id="SSF50729">
    <property type="entry name" value="PH domain-like"/>
    <property type="match status" value="1"/>
</dbReference>
<dbReference type="SMART" id="SM01026">
    <property type="entry name" value="Beach"/>
    <property type="match status" value="1"/>
</dbReference>
<dbReference type="Pfam" id="PF01363">
    <property type="entry name" value="FYVE"/>
    <property type="match status" value="1"/>
</dbReference>
<dbReference type="EMBL" id="CAJVPJ010000130">
    <property type="protein sequence ID" value="CAG8482870.1"/>
    <property type="molecule type" value="Genomic_DNA"/>
</dbReference>